<protein>
    <submittedName>
        <fullName evidence="1">DUF2946 family protein</fullName>
    </submittedName>
</protein>
<dbReference type="InterPro" id="IPR021332">
    <property type="entry name" value="DUF2944"/>
</dbReference>
<dbReference type="RefSeq" id="WP_182325879.1">
    <property type="nucleotide sequence ID" value="NZ_CP058554.1"/>
</dbReference>
<dbReference type="KEGG" id="cpis:HS961_00510"/>
<sequence>MDDIVKQAMAKWPNVPACWGWLALDARGNWWMRDAQAQAAGAFTSGLPGAKGSRVEHDKLAQFIARNYLADAQGCWYFQNGPQQVFVELEATPWVWRAQWRDEALHLHAHTGAVLAPVQVRAVLADEQGAVYLDTDQGLGIVHTQDVLDVSQALERGALPEPSEVASVLLEKRYGFVRSPAARKAAGEA</sequence>
<proteinExistence type="predicted"/>
<gene>
    <name evidence="1" type="ORF">HS961_00510</name>
</gene>
<keyword evidence="2" id="KW-1185">Reference proteome</keyword>
<accession>A0A7G5EBQ8</accession>
<reference evidence="1 2" key="1">
    <citation type="journal article" date="2020" name="G3 (Bethesda)">
        <title>CeMbio - The Caenorhabditis elegans Microbiome Resource.</title>
        <authorList>
            <person name="Dirksen P."/>
            <person name="Assie A."/>
            <person name="Zimmermann J."/>
            <person name="Zhang F."/>
            <person name="Tietje A.M."/>
            <person name="Marsh S.A."/>
            <person name="Felix M.A."/>
            <person name="Shapira M."/>
            <person name="Kaleta C."/>
            <person name="Schulenburg H."/>
            <person name="Samuel B."/>
        </authorList>
    </citation>
    <scope>NUCLEOTIDE SEQUENCE [LARGE SCALE GENOMIC DNA]</scope>
    <source>
        <strain evidence="1 2">BIGb0172</strain>
    </source>
</reference>
<name>A0A7G5EBQ8_9BURK</name>
<dbReference type="AlphaFoldDB" id="A0A7G5EBQ8"/>
<dbReference type="Pfam" id="PF11161">
    <property type="entry name" value="DUF2944"/>
    <property type="match status" value="1"/>
</dbReference>
<organism evidence="1 2">
    <name type="scientific">Comamonas piscis</name>
    <dbReference type="NCBI Taxonomy" id="1562974"/>
    <lineage>
        <taxon>Bacteria</taxon>
        <taxon>Pseudomonadati</taxon>
        <taxon>Pseudomonadota</taxon>
        <taxon>Betaproteobacteria</taxon>
        <taxon>Burkholderiales</taxon>
        <taxon>Comamonadaceae</taxon>
        <taxon>Comamonas</taxon>
    </lineage>
</organism>
<dbReference type="EMBL" id="CP058554">
    <property type="protein sequence ID" value="QMV71433.1"/>
    <property type="molecule type" value="Genomic_DNA"/>
</dbReference>
<evidence type="ECO:0000313" key="1">
    <source>
        <dbReference type="EMBL" id="QMV71433.1"/>
    </source>
</evidence>
<dbReference type="Proteomes" id="UP000515240">
    <property type="component" value="Chromosome"/>
</dbReference>
<evidence type="ECO:0000313" key="2">
    <source>
        <dbReference type="Proteomes" id="UP000515240"/>
    </source>
</evidence>